<gene>
    <name evidence="3" type="ORF">UFOVP167_15</name>
</gene>
<name>A0A6J7WC08_9CAUD</name>
<dbReference type="Pfam" id="PF21722">
    <property type="entry name" value="Gly_rich_2"/>
    <property type="match status" value="1"/>
</dbReference>
<proteinExistence type="predicted"/>
<reference evidence="3" key="1">
    <citation type="submission" date="2020-05" db="EMBL/GenBank/DDBJ databases">
        <authorList>
            <person name="Chiriac C."/>
            <person name="Salcher M."/>
            <person name="Ghai R."/>
            <person name="Kavagutti S V."/>
        </authorList>
    </citation>
    <scope>NUCLEOTIDE SEQUENCE</scope>
</reference>
<evidence type="ECO:0000256" key="1">
    <source>
        <dbReference type="SAM" id="MobiDB-lite"/>
    </source>
</evidence>
<feature type="region of interest" description="Disordered" evidence="1">
    <location>
        <begin position="1"/>
        <end position="21"/>
    </location>
</feature>
<evidence type="ECO:0000259" key="2">
    <source>
        <dbReference type="Pfam" id="PF21722"/>
    </source>
</evidence>
<feature type="compositionally biased region" description="Polar residues" evidence="1">
    <location>
        <begin position="7"/>
        <end position="21"/>
    </location>
</feature>
<sequence length="390" mass="36446">MADAYTPNLNLTKPEVGSSTDTWGSKLNADMDTIDGIFKSDGTGSSVGLKVGSGNSLAVAGTLNVTGSVSGGIIASQAGTETLTNKTISGSSNTITNVSLTTGVAGTLPAANGGTGVTALGTGVATALGQNVTGSGSIALSTSPALTTPNLGTPSAATLTNATGLPLASGVTGTLPVANGGTGLTSPGTSGNLLISNGTAWTSGTLSQSGQLIRAPQILTTGTSYTTPSNCTKIYVEEVGGGGGGGSASNGAGGGAGAYCAKYFTVSGSTAYTYAIGSGGAVDTDGGATTFTVGGTTITANGGKKGNNGLDAAGGVGGTATNGDLNVGGGGGQSSMQYSSSYFGGVGGASFFGGGGNSPGGVAQAYGAGGAGQGGGGAGAGGVIRIWEYT</sequence>
<evidence type="ECO:0000313" key="3">
    <source>
        <dbReference type="EMBL" id="CAB5194629.1"/>
    </source>
</evidence>
<protein>
    <recommendedName>
        <fullName evidence="2">Glycine-rich domain-containing protein</fullName>
    </recommendedName>
</protein>
<dbReference type="InterPro" id="IPR049304">
    <property type="entry name" value="Gly_rich_dom"/>
</dbReference>
<accession>A0A6J7WC08</accession>
<feature type="domain" description="Glycine-rich" evidence="2">
    <location>
        <begin position="221"/>
        <end position="382"/>
    </location>
</feature>
<dbReference type="EMBL" id="LR798222">
    <property type="protein sequence ID" value="CAB5194629.1"/>
    <property type="molecule type" value="Genomic_DNA"/>
</dbReference>
<organism evidence="3">
    <name type="scientific">uncultured Caudovirales phage</name>
    <dbReference type="NCBI Taxonomy" id="2100421"/>
    <lineage>
        <taxon>Viruses</taxon>
        <taxon>Duplodnaviria</taxon>
        <taxon>Heunggongvirae</taxon>
        <taxon>Uroviricota</taxon>
        <taxon>Caudoviricetes</taxon>
        <taxon>Peduoviridae</taxon>
        <taxon>Maltschvirus</taxon>
        <taxon>Maltschvirus maltsch</taxon>
    </lineage>
</organism>